<dbReference type="Proteomes" id="UP001642520">
    <property type="component" value="Unassembled WGS sequence"/>
</dbReference>
<evidence type="ECO:0000313" key="2">
    <source>
        <dbReference type="Proteomes" id="UP001642520"/>
    </source>
</evidence>
<keyword evidence="2" id="KW-1185">Reference proteome</keyword>
<dbReference type="InterPro" id="IPR029160">
    <property type="entry name" value="UQCC4"/>
</dbReference>
<dbReference type="PANTHER" id="PTHR35268">
    <property type="entry name" value="PROTEIN CCSMST1"/>
    <property type="match status" value="1"/>
</dbReference>
<comment type="caution">
    <text evidence="1">The sequence shown here is derived from an EMBL/GenBank/DDBJ whole genome shotgun (WGS) entry which is preliminary data.</text>
</comment>
<protein>
    <submittedName>
        <fullName evidence="1">Uncharacterized protein</fullName>
    </submittedName>
</protein>
<proteinExistence type="predicted"/>
<dbReference type="EMBL" id="CAXAJV020001282">
    <property type="protein sequence ID" value="CAL7934907.1"/>
    <property type="molecule type" value="Genomic_DNA"/>
</dbReference>
<accession>A0ABP1N3D6</accession>
<organism evidence="1 2">
    <name type="scientific">Xylocopa violacea</name>
    <name type="common">Violet carpenter bee</name>
    <name type="synonym">Apis violacea</name>
    <dbReference type="NCBI Taxonomy" id="135666"/>
    <lineage>
        <taxon>Eukaryota</taxon>
        <taxon>Metazoa</taxon>
        <taxon>Ecdysozoa</taxon>
        <taxon>Arthropoda</taxon>
        <taxon>Hexapoda</taxon>
        <taxon>Insecta</taxon>
        <taxon>Pterygota</taxon>
        <taxon>Neoptera</taxon>
        <taxon>Endopterygota</taxon>
        <taxon>Hymenoptera</taxon>
        <taxon>Apocrita</taxon>
        <taxon>Aculeata</taxon>
        <taxon>Apoidea</taxon>
        <taxon>Anthophila</taxon>
        <taxon>Apidae</taxon>
        <taxon>Xylocopa</taxon>
        <taxon>Xylocopa</taxon>
    </lineage>
</organism>
<dbReference type="PANTHER" id="PTHR35268:SF1">
    <property type="entry name" value="UBIQUINOL-CYTOCHROME-C REDUCTASE COMPLEX ASSEMBLY FACTOR 4"/>
    <property type="match status" value="1"/>
</dbReference>
<sequence>MKHIKLIESLLKRKNEIVLSQKRYPLSQMPLTAKYSIKSKKDYEYDEYDQPIKFSTSKAATFPAAYTTSEAQNRPWYQGMVVSGSLAVFMIYFCLLREENDIDENMIKNIPMEILEQIYGKAEVEKYKK</sequence>
<dbReference type="Pfam" id="PF15013">
    <property type="entry name" value="CCSMST1"/>
    <property type="match status" value="1"/>
</dbReference>
<evidence type="ECO:0000313" key="1">
    <source>
        <dbReference type="EMBL" id="CAL7934907.1"/>
    </source>
</evidence>
<name>A0ABP1N3D6_XYLVO</name>
<gene>
    <name evidence="1" type="ORF">XYLVIOL_LOCUS1278</name>
</gene>
<reference evidence="1 2" key="1">
    <citation type="submission" date="2024-08" db="EMBL/GenBank/DDBJ databases">
        <authorList>
            <person name="Will J Nash"/>
            <person name="Angela Man"/>
            <person name="Seanna McTaggart"/>
            <person name="Kendall Baker"/>
            <person name="Tom Barker"/>
            <person name="Leah Catchpole"/>
            <person name="Alex Durrant"/>
            <person name="Karim Gharbi"/>
            <person name="Naomi Irish"/>
            <person name="Gemy Kaithakottil"/>
            <person name="Debby Ku"/>
            <person name="Aaliyah Providence"/>
            <person name="Felix Shaw"/>
            <person name="David Swarbreck"/>
            <person name="Chris Watkins"/>
            <person name="Ann M. McCartney"/>
            <person name="Giulio Formenti"/>
            <person name="Alice Mouton"/>
            <person name="Noel Vella"/>
            <person name="Bjorn M von Reumont"/>
            <person name="Adriana Vella"/>
            <person name="Wilfried Haerty"/>
        </authorList>
    </citation>
    <scope>NUCLEOTIDE SEQUENCE [LARGE SCALE GENOMIC DNA]</scope>
</reference>